<accession>A0A0N4Z6R9</accession>
<protein>
    <submittedName>
        <fullName evidence="3">HipN domain-containing protein</fullName>
    </submittedName>
</protein>
<dbReference type="Proteomes" id="UP000038045">
    <property type="component" value="Unplaced"/>
</dbReference>
<dbReference type="AlphaFoldDB" id="A0A0N4Z6R9"/>
<dbReference type="InterPro" id="IPR034649">
    <property type="entry name" value="Hip_N"/>
</dbReference>
<sequence>MEVDFETRLRDFTDVVLSDPHILMSNQLKFFRDFLISLGVDRRTFTHLIDSVHEENYEEPELFDALEAASYGNLFLRQGKYSDAIDAYTNASQLAGDLRYFQDAKYNVYDRMSNDYSPSSPERFGNVSFYFKYL</sequence>
<dbReference type="Pfam" id="PF18253">
    <property type="entry name" value="HipN"/>
    <property type="match status" value="1"/>
</dbReference>
<proteinExistence type="predicted"/>
<name>A0A0N4Z6R9_PARTI</name>
<organism evidence="2 3">
    <name type="scientific">Parastrongyloides trichosuri</name>
    <name type="common">Possum-specific nematode worm</name>
    <dbReference type="NCBI Taxonomy" id="131310"/>
    <lineage>
        <taxon>Eukaryota</taxon>
        <taxon>Metazoa</taxon>
        <taxon>Ecdysozoa</taxon>
        <taxon>Nematoda</taxon>
        <taxon>Chromadorea</taxon>
        <taxon>Rhabditida</taxon>
        <taxon>Tylenchina</taxon>
        <taxon>Panagrolaimomorpha</taxon>
        <taxon>Strongyloidoidea</taxon>
        <taxon>Strongyloididae</taxon>
        <taxon>Parastrongyloides</taxon>
    </lineage>
</organism>
<dbReference type="Gene3D" id="6.10.250.3420">
    <property type="match status" value="1"/>
</dbReference>
<evidence type="ECO:0000313" key="2">
    <source>
        <dbReference type="Proteomes" id="UP000038045"/>
    </source>
</evidence>
<reference evidence="3" key="1">
    <citation type="submission" date="2017-02" db="UniProtKB">
        <authorList>
            <consortium name="WormBaseParasite"/>
        </authorList>
    </citation>
    <scope>IDENTIFICATION</scope>
</reference>
<dbReference type="WBParaSite" id="PTRK_0000287400.1">
    <property type="protein sequence ID" value="PTRK_0000287400.1"/>
    <property type="gene ID" value="PTRK_0000287400"/>
</dbReference>
<evidence type="ECO:0000259" key="1">
    <source>
        <dbReference type="Pfam" id="PF18253"/>
    </source>
</evidence>
<evidence type="ECO:0000313" key="3">
    <source>
        <dbReference type="WBParaSite" id="PTRK_0000287400.1"/>
    </source>
</evidence>
<dbReference type="GO" id="GO:0046983">
    <property type="term" value="F:protein dimerization activity"/>
    <property type="evidence" value="ECO:0007669"/>
    <property type="project" value="InterPro"/>
</dbReference>
<feature type="domain" description="Hsp70-interacting protein N-terminal" evidence="1">
    <location>
        <begin position="8"/>
        <end position="39"/>
    </location>
</feature>
<keyword evidence="2" id="KW-1185">Reference proteome</keyword>